<proteinExistence type="predicted"/>
<evidence type="ECO:0000313" key="2">
    <source>
        <dbReference type="Proteomes" id="UP001152759"/>
    </source>
</evidence>
<evidence type="ECO:0000313" key="1">
    <source>
        <dbReference type="EMBL" id="CAH0394032.1"/>
    </source>
</evidence>
<sequence length="229" mass="26266">MSECPSSTQLYMVRTMLQSLIAYKSGGERTLWKEIDGQYQMQIDQFHKTLYYWNHLLGFSGFVGPCHMRHMCRLLGYQGIAVVMEELLQIVKLLIQGNLLQFTKTLMEAVPKTCKLSRFAYGSPEGEKPEVKLQKLEAKFDSLYVVAHVEKLGSAMNLKRMVDQIRRFQVLNSQIFATLNKYLKSSEHDSASVKHVCCFPPLIHPSLAAKAHYYQPENLQSCMTSKFPC</sequence>
<dbReference type="PIRSF" id="PIRSF008153">
    <property type="entry name" value="FMR1_interacting"/>
    <property type="match status" value="1"/>
</dbReference>
<dbReference type="Proteomes" id="UP001152759">
    <property type="component" value="Chromosome 8"/>
</dbReference>
<organism evidence="1 2">
    <name type="scientific">Bemisia tabaci</name>
    <name type="common">Sweetpotato whitefly</name>
    <name type="synonym">Aleurodes tabaci</name>
    <dbReference type="NCBI Taxonomy" id="7038"/>
    <lineage>
        <taxon>Eukaryota</taxon>
        <taxon>Metazoa</taxon>
        <taxon>Ecdysozoa</taxon>
        <taxon>Arthropoda</taxon>
        <taxon>Hexapoda</taxon>
        <taxon>Insecta</taxon>
        <taxon>Pterygota</taxon>
        <taxon>Neoptera</taxon>
        <taxon>Paraneoptera</taxon>
        <taxon>Hemiptera</taxon>
        <taxon>Sternorrhyncha</taxon>
        <taxon>Aleyrodoidea</taxon>
        <taxon>Aleyrodidae</taxon>
        <taxon>Aleyrodinae</taxon>
        <taxon>Bemisia</taxon>
    </lineage>
</organism>
<gene>
    <name evidence="1" type="ORF">BEMITA_LOCUS12377</name>
</gene>
<dbReference type="PANTHER" id="PTHR12195">
    <property type="entry name" value="CYTOPLASMIC FMR1-INTERACTING PROTEIN-RELATED"/>
    <property type="match status" value="1"/>
</dbReference>
<dbReference type="InterPro" id="IPR008081">
    <property type="entry name" value="Cytoplasmic_FMR1-int"/>
</dbReference>
<dbReference type="AlphaFoldDB" id="A0A9P0ALB8"/>
<accession>A0A9P0ALB8</accession>
<dbReference type="Pfam" id="PF05994">
    <property type="entry name" value="FragX_IP"/>
    <property type="match status" value="1"/>
</dbReference>
<keyword evidence="2" id="KW-1185">Reference proteome</keyword>
<protein>
    <submittedName>
        <fullName evidence="1">Uncharacterized protein</fullName>
    </submittedName>
</protein>
<name>A0A9P0ALB8_BEMTA</name>
<dbReference type="EMBL" id="OU963869">
    <property type="protein sequence ID" value="CAH0394032.1"/>
    <property type="molecule type" value="Genomic_DNA"/>
</dbReference>
<dbReference type="GO" id="GO:0031267">
    <property type="term" value="F:small GTPase binding"/>
    <property type="evidence" value="ECO:0007669"/>
    <property type="project" value="InterPro"/>
</dbReference>
<reference evidence="1" key="1">
    <citation type="submission" date="2021-12" db="EMBL/GenBank/DDBJ databases">
        <authorList>
            <person name="King R."/>
        </authorList>
    </citation>
    <scope>NUCLEOTIDE SEQUENCE</scope>
</reference>
<dbReference type="GO" id="GO:0030833">
    <property type="term" value="P:regulation of actin filament polymerization"/>
    <property type="evidence" value="ECO:0007669"/>
    <property type="project" value="InterPro"/>
</dbReference>